<accession>A0AAD1X851</accession>
<evidence type="ECO:0000256" key="1">
    <source>
        <dbReference type="SAM" id="MobiDB-lite"/>
    </source>
</evidence>
<evidence type="ECO:0000313" key="2">
    <source>
        <dbReference type="EMBL" id="CAI2362297.1"/>
    </source>
</evidence>
<gene>
    <name evidence="2" type="ORF">ECRASSUSDP1_LOCUS3619</name>
</gene>
<comment type="caution">
    <text evidence="2">The sequence shown here is derived from an EMBL/GenBank/DDBJ whole genome shotgun (WGS) entry which is preliminary data.</text>
</comment>
<keyword evidence="3" id="KW-1185">Reference proteome</keyword>
<feature type="region of interest" description="Disordered" evidence="1">
    <location>
        <begin position="283"/>
        <end position="316"/>
    </location>
</feature>
<organism evidence="2 3">
    <name type="scientific">Euplotes crassus</name>
    <dbReference type="NCBI Taxonomy" id="5936"/>
    <lineage>
        <taxon>Eukaryota</taxon>
        <taxon>Sar</taxon>
        <taxon>Alveolata</taxon>
        <taxon>Ciliophora</taxon>
        <taxon>Intramacronucleata</taxon>
        <taxon>Spirotrichea</taxon>
        <taxon>Hypotrichia</taxon>
        <taxon>Euplotida</taxon>
        <taxon>Euplotidae</taxon>
        <taxon>Moneuplotes</taxon>
    </lineage>
</organism>
<protein>
    <submittedName>
        <fullName evidence="2">Uncharacterized protein</fullName>
    </submittedName>
</protein>
<sequence length="455" mass="52639">MINPHISFKPYSLRKGNNHFVKRQMYALKQANSRLSNQRERERVKTPGKIRSVKRNSMKYRRRKYDLYDNINSCITFQAASTRDDINSYHNEIRDSGNSHIQNFKKFNIFENIAVPDAKFDIFRGTPDSTATKGYNVNGFKEFDLIMNNKFNSALKKSITNEQFKRRHMIKHNQEITSLKKLHDERNRKAINSKGQSQNPPQINSRSLIAKKSCNKKVIVPWSRTSQNQKNISCDVEIKRERPSGFKMKIKKENCYDSLSKNSLNQTKLYQGDPNSKMNIVENEQSEQKPGSRKNTDGSEHPEADGEKSTSAGGNKVKLDLRDLVDVKDTNGAFPEKRFNEEGSWDQDKKFIEIYKQHLKESKVISSSRTDLRIQEKTNEYDSNYVKTSYGIKFLDTKETSDLLLTNSSNKNLSAREFIKQKSHKSHDSAVKAVGLPQIMSTSPYRKKARLLVIF</sequence>
<dbReference type="AlphaFoldDB" id="A0AAD1X851"/>
<feature type="compositionally biased region" description="Basic and acidic residues" evidence="1">
    <location>
        <begin position="294"/>
        <end position="308"/>
    </location>
</feature>
<dbReference type="Proteomes" id="UP001295684">
    <property type="component" value="Unassembled WGS sequence"/>
</dbReference>
<evidence type="ECO:0000313" key="3">
    <source>
        <dbReference type="Proteomes" id="UP001295684"/>
    </source>
</evidence>
<proteinExistence type="predicted"/>
<reference evidence="2" key="1">
    <citation type="submission" date="2023-07" db="EMBL/GenBank/DDBJ databases">
        <authorList>
            <consortium name="AG Swart"/>
            <person name="Singh M."/>
            <person name="Singh A."/>
            <person name="Seah K."/>
            <person name="Emmerich C."/>
        </authorList>
    </citation>
    <scope>NUCLEOTIDE SEQUENCE</scope>
    <source>
        <strain evidence="2">DP1</strain>
    </source>
</reference>
<name>A0AAD1X851_EUPCR</name>
<dbReference type="EMBL" id="CAMPGE010003458">
    <property type="protein sequence ID" value="CAI2362297.1"/>
    <property type="molecule type" value="Genomic_DNA"/>
</dbReference>